<feature type="signal peptide" evidence="2">
    <location>
        <begin position="1"/>
        <end position="19"/>
    </location>
</feature>
<feature type="transmembrane region" description="Helical" evidence="1">
    <location>
        <begin position="385"/>
        <end position="406"/>
    </location>
</feature>
<evidence type="ECO:0000313" key="4">
    <source>
        <dbReference type="Proteomes" id="UP000318741"/>
    </source>
</evidence>
<dbReference type="EMBL" id="CP036265">
    <property type="protein sequence ID" value="QDT15262.1"/>
    <property type="molecule type" value="Genomic_DNA"/>
</dbReference>
<keyword evidence="4" id="KW-1185">Reference proteome</keyword>
<name>A0A517P7B2_9PLAN</name>
<evidence type="ECO:0000313" key="3">
    <source>
        <dbReference type="EMBL" id="QDT15262.1"/>
    </source>
</evidence>
<dbReference type="AlphaFoldDB" id="A0A517P7B2"/>
<accession>A0A517P7B2</accession>
<keyword evidence="2" id="KW-0732">Signal</keyword>
<evidence type="ECO:0000256" key="2">
    <source>
        <dbReference type="SAM" id="SignalP"/>
    </source>
</evidence>
<sequence precursor="true">MSPSLLVAAVLAVAPPAKPAPLPTAAELADGLAKVRAAVRDVHVVWQERSESRSGPRIPLGPPTERWAEGFLMDEAAQIRLRGEAAPPGAPDRWLTDTPAGAPLTGETAADHVGQLICLRSPGDGPVRAQLIAGVAGSGMYSDQLYTTHDDIEPLGFSVPHLLAGRPWAAVGTSQIDQLAGVDPAAWIVEGREVKDGRPAVRAFVPQTEWQELQSRQSPERSVEYGAGLRVWFTDDDRRDLFRTEFVNVRRQGSEWVLSGPPSAISWAEDFRPLPSGVRVPRAGGSTSYATAAVPAFRSLNDATSTGELFALEGPAVERERFAHLEQRWRITTLEPLAPNVDAADLWIEPPYGAQWHDVPTGRERIVGAWAIESWLIFTFGRRDAAWWAFGPPLALCGVLAVVWWWRRRLRRWATA</sequence>
<dbReference type="KEGG" id="acaf:CA12_13450"/>
<feature type="chain" id="PRO_5022014341" evidence="2">
    <location>
        <begin position="20"/>
        <end position="416"/>
    </location>
</feature>
<reference evidence="3 4" key="1">
    <citation type="submission" date="2019-02" db="EMBL/GenBank/DDBJ databases">
        <title>Deep-cultivation of Planctomycetes and their phenomic and genomic characterization uncovers novel biology.</title>
        <authorList>
            <person name="Wiegand S."/>
            <person name="Jogler M."/>
            <person name="Boedeker C."/>
            <person name="Pinto D."/>
            <person name="Vollmers J."/>
            <person name="Rivas-Marin E."/>
            <person name="Kohn T."/>
            <person name="Peeters S.H."/>
            <person name="Heuer A."/>
            <person name="Rast P."/>
            <person name="Oberbeckmann S."/>
            <person name="Bunk B."/>
            <person name="Jeske O."/>
            <person name="Meyerdierks A."/>
            <person name="Storesund J.E."/>
            <person name="Kallscheuer N."/>
            <person name="Luecker S."/>
            <person name="Lage O.M."/>
            <person name="Pohl T."/>
            <person name="Merkel B.J."/>
            <person name="Hornburger P."/>
            <person name="Mueller R.-W."/>
            <person name="Bruemmer F."/>
            <person name="Labrenz M."/>
            <person name="Spormann A.M."/>
            <person name="Op den Camp H."/>
            <person name="Overmann J."/>
            <person name="Amann R."/>
            <person name="Jetten M.S.M."/>
            <person name="Mascher T."/>
            <person name="Medema M.H."/>
            <person name="Devos D.P."/>
            <person name="Kaster A.-K."/>
            <person name="Ovreas L."/>
            <person name="Rohde M."/>
            <person name="Galperin M.Y."/>
            <person name="Jogler C."/>
        </authorList>
    </citation>
    <scope>NUCLEOTIDE SEQUENCE [LARGE SCALE GENOMIC DNA]</scope>
    <source>
        <strain evidence="3 4">CA12</strain>
    </source>
</reference>
<dbReference type="RefSeq" id="WP_145358075.1">
    <property type="nucleotide sequence ID" value="NZ_CP036265.1"/>
</dbReference>
<keyword evidence="1" id="KW-0812">Transmembrane</keyword>
<dbReference type="Proteomes" id="UP000318741">
    <property type="component" value="Chromosome"/>
</dbReference>
<evidence type="ECO:0000256" key="1">
    <source>
        <dbReference type="SAM" id="Phobius"/>
    </source>
</evidence>
<gene>
    <name evidence="3" type="ORF">CA12_13450</name>
</gene>
<keyword evidence="1" id="KW-1133">Transmembrane helix</keyword>
<keyword evidence="1" id="KW-0472">Membrane</keyword>
<organism evidence="3 4">
    <name type="scientific">Alienimonas californiensis</name>
    <dbReference type="NCBI Taxonomy" id="2527989"/>
    <lineage>
        <taxon>Bacteria</taxon>
        <taxon>Pseudomonadati</taxon>
        <taxon>Planctomycetota</taxon>
        <taxon>Planctomycetia</taxon>
        <taxon>Planctomycetales</taxon>
        <taxon>Planctomycetaceae</taxon>
        <taxon>Alienimonas</taxon>
    </lineage>
</organism>
<protein>
    <submittedName>
        <fullName evidence="3">Uncharacterized protein</fullName>
    </submittedName>
</protein>
<proteinExistence type="predicted"/>